<keyword evidence="2" id="KW-0812">Transmembrane</keyword>
<dbReference type="EMBL" id="PDOA01000021">
    <property type="protein sequence ID" value="PWC26956.1"/>
    <property type="molecule type" value="Genomic_DNA"/>
</dbReference>
<keyword evidence="5" id="KW-1185">Reference proteome</keyword>
<evidence type="ECO:0000313" key="4">
    <source>
        <dbReference type="EMBL" id="PWC26956.1"/>
    </source>
</evidence>
<keyword evidence="2" id="KW-0472">Membrane</keyword>
<feature type="transmembrane region" description="Helical" evidence="2">
    <location>
        <begin position="289"/>
        <end position="312"/>
    </location>
</feature>
<dbReference type="AlphaFoldDB" id="A0A2U1UZ69"/>
<evidence type="ECO:0000313" key="5">
    <source>
        <dbReference type="Proteomes" id="UP000245048"/>
    </source>
</evidence>
<organism evidence="4 5">
    <name type="scientific">Teichococcus aestuarii</name>
    <dbReference type="NCBI Taxonomy" id="568898"/>
    <lineage>
        <taxon>Bacteria</taxon>
        <taxon>Pseudomonadati</taxon>
        <taxon>Pseudomonadota</taxon>
        <taxon>Alphaproteobacteria</taxon>
        <taxon>Acetobacterales</taxon>
        <taxon>Roseomonadaceae</taxon>
        <taxon>Roseomonas</taxon>
    </lineage>
</organism>
<evidence type="ECO:0000256" key="1">
    <source>
        <dbReference type="SAM" id="MobiDB-lite"/>
    </source>
</evidence>
<dbReference type="Proteomes" id="UP000245048">
    <property type="component" value="Unassembled WGS sequence"/>
</dbReference>
<feature type="domain" description="Tape measure protein N-terminal" evidence="3">
    <location>
        <begin position="53"/>
        <end position="243"/>
    </location>
</feature>
<accession>A0A2U1UZ69</accession>
<keyword evidence="2" id="KW-1133">Transmembrane helix</keyword>
<comment type="caution">
    <text evidence="4">The sequence shown here is derived from an EMBL/GenBank/DDBJ whole genome shotgun (WGS) entry which is preliminary data.</text>
</comment>
<reference evidence="5" key="1">
    <citation type="submission" date="2017-10" db="EMBL/GenBank/DDBJ databases">
        <authorList>
            <person name="Toshchakov S.V."/>
            <person name="Goeva M.A."/>
        </authorList>
    </citation>
    <scope>NUCLEOTIDE SEQUENCE [LARGE SCALE GENOMIC DNA]</scope>
    <source>
        <strain evidence="5">JR1/69-1-13</strain>
    </source>
</reference>
<name>A0A2U1UZ69_9PROT</name>
<feature type="region of interest" description="Disordered" evidence="1">
    <location>
        <begin position="421"/>
        <end position="442"/>
    </location>
</feature>
<feature type="transmembrane region" description="Helical" evidence="2">
    <location>
        <begin position="318"/>
        <end position="336"/>
    </location>
</feature>
<sequence>MTVVRELTTLLNFDVDDREAKKWEGRIDGFARKASAVAIGIGTALAAAFSIDKIVQAGDAYTTTMNRLGASTASAVEATQAFEGLYTSARETGIAVDESSKAFMRFSPAMQKLGYGMSDTISLIDGLQKGLLAAGATAQESGSVFQQLGQAINANVFQGEELGSFLENASPTLVSTFAEALGTTSDKLKELGSEGKLTAKNVLPAMLQAAKAGRDEFGRMRVTVGLAMARSGVAVDRFTAELERAFRFTEILARGIEAVGQKIDQWRSYIPSIGRVVNELGGLESILRALGYGIVFVTGVTLALNGALSALIVRAAVLAAPFLAFSAAIVLAGAMIDDFIKWVKNDGTKTLFGDWFGDFDSVVAPLKSAFDEVSNTLASVPGRVKAAWDWLKAYLKQFWNDIIAGWPDWVKGALGLNLTSSQDPAERRRQAGGAGGEETASPATNWFYDTMRPFLGALGMRQRIIEPDGTELLLPKGGDMLGALNDNYLRRFNPAGSTVSTQNNSATVTNNVTVNATGVSGPEVAAATQRGMDRALFREYWLENMAREARGARMAHPGVESR</sequence>
<dbReference type="InterPro" id="IPR013491">
    <property type="entry name" value="Tape_meas_N"/>
</dbReference>
<evidence type="ECO:0000259" key="3">
    <source>
        <dbReference type="Pfam" id="PF20155"/>
    </source>
</evidence>
<protein>
    <recommendedName>
        <fullName evidence="3">Tape measure protein N-terminal domain-containing protein</fullName>
    </recommendedName>
</protein>
<dbReference type="OrthoDB" id="7253696at2"/>
<gene>
    <name evidence="4" type="ORF">CR165_20520</name>
</gene>
<dbReference type="RefSeq" id="WP_109518815.1">
    <property type="nucleotide sequence ID" value="NZ_PDOA01000021.1"/>
</dbReference>
<proteinExistence type="predicted"/>
<evidence type="ECO:0000256" key="2">
    <source>
        <dbReference type="SAM" id="Phobius"/>
    </source>
</evidence>
<dbReference type="NCBIfam" id="TIGR02675">
    <property type="entry name" value="tape_meas_nterm"/>
    <property type="match status" value="1"/>
</dbReference>
<dbReference type="Pfam" id="PF20155">
    <property type="entry name" value="TMP_3"/>
    <property type="match status" value="1"/>
</dbReference>